<sequence>MKRGLILVLLVILFIIGFAVKIYLFNCPNMYGWISPLYSSYAWDVYHQTLNQLTISLVTLKPITRTIQVHTDSWKITRWSLQKNLEKIWRDYLDNMEYYNKFLLSIPQNVSIKTEIKQSADDSITSCENEDIRMCPIDVSTNCLKGNNPDEYTCSITFSGNNGTLVFSSISTFPGADIITSNFLEGANSMVNQLVLQAYYKEHPNFSHCLLMYLSNGFKLGPQKDLVNYFRKLGYYQIALIYTENWLPFTVIQPMFHLYFPDGSKSPSGFISTANKLLQHGGTEKLQNNFGNIIYSSNLTNLEQGNTRDKLAKAYIIYNSLACGDDQIENRYIYSVTDQLIWMNKTNSTNSVDHIIFYCQQIPKVNISSIVNKIRELSKLNLKVVYSKQYISDSGLVYPPSTVSVSRTCEQESECNYTIVFKW</sequence>
<dbReference type="EMBL" id="DQ078753">
    <property type="protein sequence ID" value="AAZ32122.1"/>
    <property type="molecule type" value="Genomic_DNA"/>
</dbReference>
<name>Q3SB88_9EURY</name>
<proteinExistence type="predicted"/>
<dbReference type="AlphaFoldDB" id="Q3SB88"/>
<accession>Q3SB88</accession>
<organism evidence="1">
    <name type="scientific">uncultured euryarchaeote Alv-FOS5</name>
    <dbReference type="NCBI Taxonomy" id="337891"/>
    <lineage>
        <taxon>Archaea</taxon>
        <taxon>Methanobacteriati</taxon>
        <taxon>Methanobacteriota</taxon>
        <taxon>environmental samples</taxon>
    </lineage>
</organism>
<protein>
    <submittedName>
        <fullName evidence="1">Uncharacterized protein</fullName>
    </submittedName>
</protein>
<reference evidence="1" key="1">
    <citation type="journal article" date="2006" name="FEMS Microbiol. Ecol.">
        <title>Uncultured Archaea in a hydrothermal microbial assemblage: phylogenetic diversity and characterization of a genome fragment from a euryarchaeote.</title>
        <authorList>
            <person name="Moussard H."/>
            <person name="Moreira D."/>
            <person name="Cambon-Bonavita M.A."/>
            <person name="Lopez-Garcia P."/>
            <person name="Jeanthon C."/>
        </authorList>
    </citation>
    <scope>NUCLEOTIDE SEQUENCE</scope>
</reference>
<evidence type="ECO:0000313" key="1">
    <source>
        <dbReference type="EMBL" id="AAZ32122.1"/>
    </source>
</evidence>